<dbReference type="PROSITE" id="PS50949">
    <property type="entry name" value="HTH_GNTR"/>
    <property type="match status" value="1"/>
</dbReference>
<dbReference type="InterPro" id="IPR000524">
    <property type="entry name" value="Tscrpt_reg_HTH_GntR"/>
</dbReference>
<dbReference type="AlphaFoldDB" id="A0A917F7B8"/>
<evidence type="ECO:0000259" key="4">
    <source>
        <dbReference type="PROSITE" id="PS50949"/>
    </source>
</evidence>
<dbReference type="SUPFAM" id="SSF48008">
    <property type="entry name" value="GntR ligand-binding domain-like"/>
    <property type="match status" value="1"/>
</dbReference>
<dbReference type="Gene3D" id="1.20.120.530">
    <property type="entry name" value="GntR ligand-binding domain-like"/>
    <property type="match status" value="1"/>
</dbReference>
<dbReference type="InterPro" id="IPR008920">
    <property type="entry name" value="TF_FadR/GntR_C"/>
</dbReference>
<evidence type="ECO:0000313" key="5">
    <source>
        <dbReference type="EMBL" id="GGF53057.1"/>
    </source>
</evidence>
<keyword evidence="1" id="KW-0805">Transcription regulation</keyword>
<reference evidence="5" key="2">
    <citation type="submission" date="2020-09" db="EMBL/GenBank/DDBJ databases">
        <authorList>
            <person name="Sun Q."/>
            <person name="Zhou Y."/>
        </authorList>
    </citation>
    <scope>NUCLEOTIDE SEQUENCE</scope>
    <source>
        <strain evidence="5">CGMCC 1.16067</strain>
    </source>
</reference>
<evidence type="ECO:0000256" key="1">
    <source>
        <dbReference type="ARBA" id="ARBA00023015"/>
    </source>
</evidence>
<dbReference type="EMBL" id="BMKQ01000001">
    <property type="protein sequence ID" value="GGF53057.1"/>
    <property type="molecule type" value="Genomic_DNA"/>
</dbReference>
<dbReference type="CDD" id="cd07377">
    <property type="entry name" value="WHTH_GntR"/>
    <property type="match status" value="1"/>
</dbReference>
<dbReference type="PRINTS" id="PR00035">
    <property type="entry name" value="HTHGNTR"/>
</dbReference>
<dbReference type="GO" id="GO:0003700">
    <property type="term" value="F:DNA-binding transcription factor activity"/>
    <property type="evidence" value="ECO:0007669"/>
    <property type="project" value="InterPro"/>
</dbReference>
<accession>A0A917F7B8</accession>
<organism evidence="5 6">
    <name type="scientific">Marmoricola endophyticus</name>
    <dbReference type="NCBI Taxonomy" id="2040280"/>
    <lineage>
        <taxon>Bacteria</taxon>
        <taxon>Bacillati</taxon>
        <taxon>Actinomycetota</taxon>
        <taxon>Actinomycetes</taxon>
        <taxon>Propionibacteriales</taxon>
        <taxon>Nocardioidaceae</taxon>
        <taxon>Marmoricola</taxon>
    </lineage>
</organism>
<feature type="domain" description="HTH gntR-type" evidence="4">
    <location>
        <begin position="6"/>
        <end position="76"/>
    </location>
</feature>
<dbReference type="Gene3D" id="1.10.10.10">
    <property type="entry name" value="Winged helix-like DNA-binding domain superfamily/Winged helix DNA-binding domain"/>
    <property type="match status" value="1"/>
</dbReference>
<protein>
    <submittedName>
        <fullName evidence="5">GntR family transcriptional regulator</fullName>
    </submittedName>
</protein>
<proteinExistence type="predicted"/>
<dbReference type="Proteomes" id="UP000649179">
    <property type="component" value="Unassembled WGS sequence"/>
</dbReference>
<dbReference type="SMART" id="SM00895">
    <property type="entry name" value="FCD"/>
    <property type="match status" value="1"/>
</dbReference>
<dbReference type="SMART" id="SM00345">
    <property type="entry name" value="HTH_GNTR"/>
    <property type="match status" value="1"/>
</dbReference>
<dbReference type="GO" id="GO:0003677">
    <property type="term" value="F:DNA binding"/>
    <property type="evidence" value="ECO:0007669"/>
    <property type="project" value="UniProtKB-KW"/>
</dbReference>
<dbReference type="PANTHER" id="PTHR43537:SF5">
    <property type="entry name" value="UXU OPERON TRANSCRIPTIONAL REGULATOR"/>
    <property type="match status" value="1"/>
</dbReference>
<dbReference type="Pfam" id="PF00392">
    <property type="entry name" value="GntR"/>
    <property type="match status" value="1"/>
</dbReference>
<keyword evidence="3" id="KW-0804">Transcription</keyword>
<dbReference type="InterPro" id="IPR036390">
    <property type="entry name" value="WH_DNA-bd_sf"/>
</dbReference>
<dbReference type="SUPFAM" id="SSF46785">
    <property type="entry name" value="Winged helix' DNA-binding domain"/>
    <property type="match status" value="1"/>
</dbReference>
<evidence type="ECO:0000313" key="6">
    <source>
        <dbReference type="Proteomes" id="UP000649179"/>
    </source>
</evidence>
<keyword evidence="6" id="KW-1185">Reference proteome</keyword>
<comment type="caution">
    <text evidence="5">The sequence shown here is derived from an EMBL/GenBank/DDBJ whole genome shotgun (WGS) entry which is preliminary data.</text>
</comment>
<keyword evidence="2" id="KW-0238">DNA-binding</keyword>
<sequence>MARGTPLEYERVAQALRDMIVRGDLRPGDRLPVEDELTARMGVSRNTLREAIRVLTTQKLLRPVRGVAGGTFVAEPTPADVADYLETSLTVLSRSRLSVAQLLEVRTHLEVPAAASAARNRTDADLERLQASIVVVSDSSEQNVERWWANITFHGLLVEAGGNPLMDMVTSPVLSVLRDRFLRDQAEPAFWRKVADEHQGILDAVRAQDARAAERAMRSHLSALRDTYTRIDAARIR</sequence>
<dbReference type="RefSeq" id="WP_188780392.1">
    <property type="nucleotide sequence ID" value="NZ_BMKQ01000001.1"/>
</dbReference>
<evidence type="ECO:0000256" key="3">
    <source>
        <dbReference type="ARBA" id="ARBA00023163"/>
    </source>
</evidence>
<dbReference type="InterPro" id="IPR011711">
    <property type="entry name" value="GntR_C"/>
</dbReference>
<dbReference type="Pfam" id="PF07729">
    <property type="entry name" value="FCD"/>
    <property type="match status" value="1"/>
</dbReference>
<reference evidence="5" key="1">
    <citation type="journal article" date="2014" name="Int. J. Syst. Evol. Microbiol.">
        <title>Complete genome sequence of Corynebacterium casei LMG S-19264T (=DSM 44701T), isolated from a smear-ripened cheese.</title>
        <authorList>
            <consortium name="US DOE Joint Genome Institute (JGI-PGF)"/>
            <person name="Walter F."/>
            <person name="Albersmeier A."/>
            <person name="Kalinowski J."/>
            <person name="Ruckert C."/>
        </authorList>
    </citation>
    <scope>NUCLEOTIDE SEQUENCE</scope>
    <source>
        <strain evidence="5">CGMCC 1.16067</strain>
    </source>
</reference>
<dbReference type="InterPro" id="IPR036388">
    <property type="entry name" value="WH-like_DNA-bd_sf"/>
</dbReference>
<dbReference type="PANTHER" id="PTHR43537">
    <property type="entry name" value="TRANSCRIPTIONAL REGULATOR, GNTR FAMILY"/>
    <property type="match status" value="1"/>
</dbReference>
<gene>
    <name evidence="5" type="ORF">GCM10011519_28750</name>
</gene>
<name>A0A917F7B8_9ACTN</name>
<evidence type="ECO:0000256" key="2">
    <source>
        <dbReference type="ARBA" id="ARBA00023125"/>
    </source>
</evidence>